<dbReference type="Proteomes" id="UP000315534">
    <property type="component" value="Unassembled WGS sequence"/>
</dbReference>
<dbReference type="Pfam" id="PF13411">
    <property type="entry name" value="MerR_1"/>
    <property type="match status" value="1"/>
</dbReference>
<evidence type="ECO:0000313" key="3">
    <source>
        <dbReference type="EMBL" id="TET78682.1"/>
    </source>
</evidence>
<dbReference type="PANTHER" id="PTHR30204:SF15">
    <property type="entry name" value="BLL5018 PROTEIN"/>
    <property type="match status" value="1"/>
</dbReference>
<dbReference type="AlphaFoldDB" id="A0A523XHC7"/>
<dbReference type="SUPFAM" id="SSF46955">
    <property type="entry name" value="Putative DNA-binding domain"/>
    <property type="match status" value="1"/>
</dbReference>
<dbReference type="SMART" id="SM00422">
    <property type="entry name" value="HTH_MERR"/>
    <property type="match status" value="1"/>
</dbReference>
<dbReference type="InterPro" id="IPR000551">
    <property type="entry name" value="MerR-type_HTH_dom"/>
</dbReference>
<dbReference type="EMBL" id="SOIP01000472">
    <property type="protein sequence ID" value="TET78682.1"/>
    <property type="molecule type" value="Genomic_DNA"/>
</dbReference>
<reference evidence="3 4" key="1">
    <citation type="submission" date="2019-03" db="EMBL/GenBank/DDBJ databases">
        <title>Metabolic potential of uncultured bacteria and archaea associated with petroleum seepage in deep-sea sediments.</title>
        <authorList>
            <person name="Dong X."/>
            <person name="Hubert C."/>
        </authorList>
    </citation>
    <scope>NUCLEOTIDE SEQUENCE [LARGE SCALE GENOMIC DNA]</scope>
    <source>
        <strain evidence="3">E29_bin36</strain>
    </source>
</reference>
<comment type="caution">
    <text evidence="3">The sequence shown here is derived from an EMBL/GenBank/DDBJ whole genome shotgun (WGS) entry which is preliminary data.</text>
</comment>
<sequence>MAISQTPKRLYYSISDVSEMVGVKPHVLRYWESEFSLLKPKKSKAGRRTYTQKEIKLILLIKKLLYEQRFTLEGAKNRIHELKKAKFHQLEIPFDQRLISEFIKDIRKDLEEILQVLSKE</sequence>
<evidence type="ECO:0000313" key="4">
    <source>
        <dbReference type="Proteomes" id="UP000315534"/>
    </source>
</evidence>
<dbReference type="Gene3D" id="1.10.1660.10">
    <property type="match status" value="1"/>
</dbReference>
<dbReference type="InterPro" id="IPR047057">
    <property type="entry name" value="MerR_fam"/>
</dbReference>
<dbReference type="GO" id="GO:0003700">
    <property type="term" value="F:DNA-binding transcription factor activity"/>
    <property type="evidence" value="ECO:0007669"/>
    <property type="project" value="InterPro"/>
</dbReference>
<protein>
    <submittedName>
        <fullName evidence="3">MerR family transcriptional regulator</fullName>
    </submittedName>
</protein>
<feature type="domain" description="HTH merR-type" evidence="2">
    <location>
        <begin position="11"/>
        <end position="81"/>
    </location>
</feature>
<name>A0A523XHC7_UNCT6</name>
<dbReference type="GO" id="GO:0003677">
    <property type="term" value="F:DNA binding"/>
    <property type="evidence" value="ECO:0007669"/>
    <property type="project" value="UniProtKB-KW"/>
</dbReference>
<dbReference type="InterPro" id="IPR009061">
    <property type="entry name" value="DNA-bd_dom_put_sf"/>
</dbReference>
<organism evidence="3 4">
    <name type="scientific">candidate division TA06 bacterium</name>
    <dbReference type="NCBI Taxonomy" id="2250710"/>
    <lineage>
        <taxon>Bacteria</taxon>
        <taxon>Bacteria division TA06</taxon>
    </lineage>
</organism>
<dbReference type="PANTHER" id="PTHR30204">
    <property type="entry name" value="REDOX-CYCLING DRUG-SENSING TRANSCRIPTIONAL ACTIVATOR SOXR"/>
    <property type="match status" value="1"/>
</dbReference>
<evidence type="ECO:0000259" key="2">
    <source>
        <dbReference type="PROSITE" id="PS50937"/>
    </source>
</evidence>
<gene>
    <name evidence="3" type="ORF">E3J38_08210</name>
</gene>
<keyword evidence="1" id="KW-0238">DNA-binding</keyword>
<dbReference type="PROSITE" id="PS50937">
    <property type="entry name" value="HTH_MERR_2"/>
    <property type="match status" value="1"/>
</dbReference>
<evidence type="ECO:0000256" key="1">
    <source>
        <dbReference type="ARBA" id="ARBA00023125"/>
    </source>
</evidence>
<proteinExistence type="predicted"/>
<accession>A0A523XHC7</accession>